<evidence type="ECO:0000313" key="4">
    <source>
        <dbReference type="EMBL" id="KAK0639382.1"/>
    </source>
</evidence>
<dbReference type="Pfam" id="PF22974">
    <property type="entry name" value="DUF7029"/>
    <property type="match status" value="1"/>
</dbReference>
<dbReference type="AlphaFoldDB" id="A0AA40CI71"/>
<dbReference type="Pfam" id="PF23865">
    <property type="entry name" value="DUF7223"/>
    <property type="match status" value="1"/>
</dbReference>
<evidence type="ECO:0000313" key="5">
    <source>
        <dbReference type="Proteomes" id="UP001174936"/>
    </source>
</evidence>
<evidence type="ECO:0000259" key="2">
    <source>
        <dbReference type="Pfam" id="PF22974"/>
    </source>
</evidence>
<sequence length="902" mass="101060">MRFFLFSLATIWLLRTRVHAAADADGIEVLEPVPRYLWDPRVPDTSEGFDGDIDALEANVTLSDYEQLLWWSNGGGKNHTTVVSMVTWASQDKRIIDMAKFAWELKAVNCTSEMWLQFQHAKNFYTAQKEWEWVNFNTMNSFIMVGDQHKCGRDWSPQPWIVSRASYHAKNLTIRLHAEKSSWRKVSHMYVLDFGETRSDRMPTSVRRRDWFDWDVSFDRTFNLNLAASWPRTFLNKTFGGHTTLSVTCPDCGVSGGLEFAGHIEGSINGGIDHLILSATPRNLQASLVLEATLKGKFNFKDTEWANGEIDLFTINLPYSFRIPEVLTFGPTAKLFAGYSLDSIEGHATVTAGMSASIPDDSIAKVDVFAKDKVDIRGWTPQFEVQPPKFESAGITAKGSIYGKLAVAVSLEIMDETGVNTDVYLKLPLKIEAEAGYDEEGFCDDSPSPWGISVESSVGAVVGLEAWKELKGDKDILFDVIIFQDLDIIPLPELCFSFDALTGTCPVEIHPEMEDWYVNEVEPSFEDDDDIDDDSDGIPVHVKARKRKKRCKHAKLGDYYAMYCDPRYIPDCKPENIDKKPVHSTYPIRKKDYPGPGKLKDVAGVPIMIPKLTVCDDATKCLPDTWDVEVAYGEEEYNEVSQPNSEHVYEVQWIRQYYDYLYKNHYKKPNAPEPVVGEPDDECKALGDFFKIKESSGPSADLLSKVGTNDNADKTMTIFPVLENGIKARVFRPSIENIDAKFTDKVYTAQTGTCALGRLVAVCKYMSKPETQTRLRESITGMDQALTALDARSSAGDYPGDLKSFQAAHKEWFTGMYADGIKKLRGAIKDAATYLKNHEGHKDLPPQVKAELDKLSPQKAGEKPTDEEKEAAQAAVELLCPDPFVYPSSGGGVRRGLGKGRF</sequence>
<dbReference type="InterPro" id="IPR054293">
    <property type="entry name" value="DUF7029"/>
</dbReference>
<organism evidence="4 5">
    <name type="scientific">Cercophora newfieldiana</name>
    <dbReference type="NCBI Taxonomy" id="92897"/>
    <lineage>
        <taxon>Eukaryota</taxon>
        <taxon>Fungi</taxon>
        <taxon>Dikarya</taxon>
        <taxon>Ascomycota</taxon>
        <taxon>Pezizomycotina</taxon>
        <taxon>Sordariomycetes</taxon>
        <taxon>Sordariomycetidae</taxon>
        <taxon>Sordariales</taxon>
        <taxon>Lasiosphaeriaceae</taxon>
        <taxon>Cercophora</taxon>
    </lineage>
</organism>
<keyword evidence="5" id="KW-1185">Reference proteome</keyword>
<dbReference type="InterPro" id="IPR055647">
    <property type="entry name" value="DUF7223"/>
</dbReference>
<reference evidence="4" key="1">
    <citation type="submission" date="2023-06" db="EMBL/GenBank/DDBJ databases">
        <title>Genome-scale phylogeny and comparative genomics of the fungal order Sordariales.</title>
        <authorList>
            <consortium name="Lawrence Berkeley National Laboratory"/>
            <person name="Hensen N."/>
            <person name="Bonometti L."/>
            <person name="Westerberg I."/>
            <person name="Brannstrom I.O."/>
            <person name="Guillou S."/>
            <person name="Cros-Aarteil S."/>
            <person name="Calhoun S."/>
            <person name="Haridas S."/>
            <person name="Kuo A."/>
            <person name="Mondo S."/>
            <person name="Pangilinan J."/>
            <person name="Riley R."/>
            <person name="Labutti K."/>
            <person name="Andreopoulos B."/>
            <person name="Lipzen A."/>
            <person name="Chen C."/>
            <person name="Yanf M."/>
            <person name="Daum C."/>
            <person name="Ng V."/>
            <person name="Clum A."/>
            <person name="Steindorff A."/>
            <person name="Ohm R."/>
            <person name="Martin F."/>
            <person name="Silar P."/>
            <person name="Natvig D."/>
            <person name="Lalanne C."/>
            <person name="Gautier V."/>
            <person name="Ament-Velasquez S.L."/>
            <person name="Kruys A."/>
            <person name="Hutchinson M.I."/>
            <person name="Powell A.J."/>
            <person name="Barry K."/>
            <person name="Miller A.N."/>
            <person name="Grigoriev I.V."/>
            <person name="Debuchy R."/>
            <person name="Gladieux P."/>
            <person name="Thoren M.H."/>
            <person name="Johannesson H."/>
        </authorList>
    </citation>
    <scope>NUCLEOTIDE SEQUENCE</scope>
    <source>
        <strain evidence="4">SMH2532-1</strain>
    </source>
</reference>
<feature type="domain" description="DUF7029" evidence="2">
    <location>
        <begin position="89"/>
        <end position="190"/>
    </location>
</feature>
<proteinExistence type="predicted"/>
<feature type="signal peptide" evidence="1">
    <location>
        <begin position="1"/>
        <end position="20"/>
    </location>
</feature>
<comment type="caution">
    <text evidence="4">The sequence shown here is derived from an EMBL/GenBank/DDBJ whole genome shotgun (WGS) entry which is preliminary data.</text>
</comment>
<evidence type="ECO:0000256" key="1">
    <source>
        <dbReference type="SAM" id="SignalP"/>
    </source>
</evidence>
<keyword evidence="1" id="KW-0732">Signal</keyword>
<dbReference type="EMBL" id="JAULSV010000007">
    <property type="protein sequence ID" value="KAK0639382.1"/>
    <property type="molecule type" value="Genomic_DNA"/>
</dbReference>
<gene>
    <name evidence="4" type="ORF">B0T16DRAFT_243285</name>
</gene>
<protein>
    <submittedName>
        <fullName evidence="4">Uncharacterized protein</fullName>
    </submittedName>
</protein>
<dbReference type="Proteomes" id="UP001174936">
    <property type="component" value="Unassembled WGS sequence"/>
</dbReference>
<evidence type="ECO:0000259" key="3">
    <source>
        <dbReference type="Pfam" id="PF23865"/>
    </source>
</evidence>
<feature type="chain" id="PRO_5041259296" evidence="1">
    <location>
        <begin position="21"/>
        <end position="902"/>
    </location>
</feature>
<feature type="domain" description="DUF7223" evidence="3">
    <location>
        <begin position="224"/>
        <end position="464"/>
    </location>
</feature>
<accession>A0AA40CI71</accession>
<name>A0AA40CI71_9PEZI</name>